<name>A0ABT2WH90_9BACI</name>
<evidence type="ECO:0000256" key="5">
    <source>
        <dbReference type="ARBA" id="ARBA00023136"/>
    </source>
</evidence>
<accession>A0ABT2WH90</accession>
<evidence type="ECO:0000313" key="7">
    <source>
        <dbReference type="EMBL" id="MCU9595060.1"/>
    </source>
</evidence>
<evidence type="ECO:0000256" key="3">
    <source>
        <dbReference type="ARBA" id="ARBA00022692"/>
    </source>
</evidence>
<keyword evidence="5 6" id="KW-0472">Membrane</keyword>
<dbReference type="NCBIfam" id="TIGR02737">
    <property type="entry name" value="caa3_CtaG"/>
    <property type="match status" value="1"/>
</dbReference>
<dbReference type="Proteomes" id="UP001208656">
    <property type="component" value="Unassembled WGS sequence"/>
</dbReference>
<comment type="caution">
    <text evidence="7">The sequence shown here is derived from an EMBL/GenBank/DDBJ whole genome shotgun (WGS) entry which is preliminary data.</text>
</comment>
<keyword evidence="2" id="KW-1003">Cell membrane</keyword>
<dbReference type="Pfam" id="PF09678">
    <property type="entry name" value="Caa3_CtaG"/>
    <property type="match status" value="1"/>
</dbReference>
<feature type="transmembrane region" description="Helical" evidence="6">
    <location>
        <begin position="183"/>
        <end position="205"/>
    </location>
</feature>
<evidence type="ECO:0000313" key="8">
    <source>
        <dbReference type="Proteomes" id="UP001208656"/>
    </source>
</evidence>
<organism evidence="7 8">
    <name type="scientific">Pallidibacillus thermolactis</name>
    <dbReference type="NCBI Taxonomy" id="251051"/>
    <lineage>
        <taxon>Bacteria</taxon>
        <taxon>Bacillati</taxon>
        <taxon>Bacillota</taxon>
        <taxon>Bacilli</taxon>
        <taxon>Bacillales</taxon>
        <taxon>Bacillaceae</taxon>
        <taxon>Pallidibacillus</taxon>
    </lineage>
</organism>
<keyword evidence="4 6" id="KW-1133">Transmembrane helix</keyword>
<evidence type="ECO:0000256" key="6">
    <source>
        <dbReference type="SAM" id="Phobius"/>
    </source>
</evidence>
<evidence type="ECO:0000256" key="4">
    <source>
        <dbReference type="ARBA" id="ARBA00022989"/>
    </source>
</evidence>
<feature type="transmembrane region" description="Helical" evidence="6">
    <location>
        <begin position="46"/>
        <end position="64"/>
    </location>
</feature>
<proteinExistence type="predicted"/>
<dbReference type="RefSeq" id="WP_173661578.1">
    <property type="nucleotide sequence ID" value="NZ_JAOUSE010000037.1"/>
</dbReference>
<comment type="subcellular location">
    <subcellularLocation>
        <location evidence="1">Cell membrane</location>
        <topology evidence="1">Multi-pass membrane protein</topology>
    </subcellularLocation>
</comment>
<dbReference type="InterPro" id="IPR019108">
    <property type="entry name" value="Caa3_assmbl_CtaG-rel"/>
</dbReference>
<protein>
    <submittedName>
        <fullName evidence="7">Cytochrome c oxidase assembly factor CtaG</fullName>
    </submittedName>
</protein>
<feature type="transmembrane region" description="Helical" evidence="6">
    <location>
        <begin position="124"/>
        <end position="143"/>
    </location>
</feature>
<reference evidence="7 8" key="1">
    <citation type="submission" date="2022-10" db="EMBL/GenBank/DDBJ databases">
        <title>Description of Fervidibacillus gen. nov. in the family Fervidibacillaceae fam. nov. with two species, Fervidibacillus albus sp. nov., and Fervidibacillus halotolerans sp. nov., isolated from tidal flat sediments.</title>
        <authorList>
            <person name="Kwon K.K."/>
            <person name="Yang S.-H."/>
        </authorList>
    </citation>
    <scope>NUCLEOTIDE SEQUENCE [LARGE SCALE GENOMIC DNA]</scope>
    <source>
        <strain evidence="7 8">DSM 23332</strain>
    </source>
</reference>
<feature type="transmembrane region" description="Helical" evidence="6">
    <location>
        <begin position="149"/>
        <end position="171"/>
    </location>
</feature>
<evidence type="ECO:0000256" key="1">
    <source>
        <dbReference type="ARBA" id="ARBA00004651"/>
    </source>
</evidence>
<gene>
    <name evidence="7" type="primary">ctaG</name>
    <name evidence="7" type="ORF">OEV82_11495</name>
</gene>
<keyword evidence="8" id="KW-1185">Reference proteome</keyword>
<feature type="transmembrane region" description="Helical" evidence="6">
    <location>
        <begin position="12"/>
        <end position="34"/>
    </location>
</feature>
<dbReference type="EMBL" id="JAOUSE010000037">
    <property type="protein sequence ID" value="MCU9595060.1"/>
    <property type="molecule type" value="Genomic_DNA"/>
</dbReference>
<dbReference type="InterPro" id="IPR014108">
    <property type="entry name" value="Caa3-assmbl_CtaG"/>
</dbReference>
<evidence type="ECO:0000256" key="2">
    <source>
        <dbReference type="ARBA" id="ARBA00022475"/>
    </source>
</evidence>
<feature type="transmembrane region" description="Helical" evidence="6">
    <location>
        <begin position="84"/>
        <end position="104"/>
    </location>
</feature>
<keyword evidence="3 6" id="KW-0812">Transmembrane</keyword>
<sequence length="300" mass="35367">MFYQLEQFGFRALWSPYLFIFIVLVIGGFFYLAIKKRHLFEGNEPLTKKQAILFITTAFLVYVLKGSPMDLLSHLMFTFHMIQMAFLFLLVPQLLIASIPVWMWKKLLTLPVIKQAFRFFTKPIIALVLFNGLFSFYHIPFIFDLVKTNFWYHSIYTIILFIFALFMWWPLLNKVEKAKLHGLWKVGYLFANSVLITPACALIIFNNQPLYETYTSLQSWINSLTLCVPPSVMADLQLSGPEMFSFMPPIYDQQTGGVLMKVLQEFIYGGILYRILREWYQKEKDEPMPVQFQDYRNIKS</sequence>